<dbReference type="PANTHER" id="PTHR45871:SF1">
    <property type="entry name" value="PHOSPHATIDYLINOSITOL N-ACETYLGLUCOSAMINYLTRANSFERASE SUBUNIT A"/>
    <property type="match status" value="1"/>
</dbReference>
<keyword evidence="2" id="KW-0472">Membrane</keyword>
<dbReference type="Gene3D" id="3.40.50.2000">
    <property type="entry name" value="Glycogen Phosphorylase B"/>
    <property type="match status" value="3"/>
</dbReference>
<protein>
    <submittedName>
        <fullName evidence="4">SPOSA6832_00631-mRNA-1:cds</fullName>
    </submittedName>
</protein>
<dbReference type="GO" id="GO:0000506">
    <property type="term" value="C:glycosylphosphatidylinositol-N-acetylglucosaminyltransferase (GPI-GnT) complex"/>
    <property type="evidence" value="ECO:0007669"/>
    <property type="project" value="TreeGrafter"/>
</dbReference>
<gene>
    <name evidence="4" type="primary">SPOSA6832_00631</name>
</gene>
<proteinExistence type="predicted"/>
<evidence type="ECO:0000256" key="1">
    <source>
        <dbReference type="SAM" id="MobiDB-lite"/>
    </source>
</evidence>
<dbReference type="AlphaFoldDB" id="A0A0D6EHS4"/>
<dbReference type="OrthoDB" id="734129at2759"/>
<evidence type="ECO:0000313" key="4">
    <source>
        <dbReference type="EMBL" id="CEQ39130.1"/>
    </source>
</evidence>
<organism evidence="4 5">
    <name type="scientific">Sporidiobolus salmonicolor</name>
    <name type="common">Yeast-like fungus</name>
    <name type="synonym">Sporobolomyces salmonicolor</name>
    <dbReference type="NCBI Taxonomy" id="5005"/>
    <lineage>
        <taxon>Eukaryota</taxon>
        <taxon>Fungi</taxon>
        <taxon>Dikarya</taxon>
        <taxon>Basidiomycota</taxon>
        <taxon>Pucciniomycotina</taxon>
        <taxon>Microbotryomycetes</taxon>
        <taxon>Sporidiobolales</taxon>
        <taxon>Sporidiobolaceae</taxon>
        <taxon>Sporobolomyces</taxon>
    </lineage>
</organism>
<feature type="transmembrane region" description="Helical" evidence="2">
    <location>
        <begin position="503"/>
        <end position="526"/>
    </location>
</feature>
<evidence type="ECO:0000259" key="3">
    <source>
        <dbReference type="Pfam" id="PF08288"/>
    </source>
</evidence>
<dbReference type="SUPFAM" id="SSF53756">
    <property type="entry name" value="UDP-Glycosyltransferase/glycogen phosphorylase"/>
    <property type="match status" value="2"/>
</dbReference>
<keyword evidence="5" id="KW-1185">Reference proteome</keyword>
<feature type="region of interest" description="Disordered" evidence="1">
    <location>
        <begin position="553"/>
        <end position="578"/>
    </location>
</feature>
<dbReference type="InterPro" id="IPR013234">
    <property type="entry name" value="PIGA_GPI_anchor_biosynthesis"/>
</dbReference>
<dbReference type="PANTHER" id="PTHR45871">
    <property type="entry name" value="N-ACETYLGLUCOSAMINYL-PHOSPHATIDYLINOSITOL BIOSYNTHETIC PROTEIN"/>
    <property type="match status" value="1"/>
</dbReference>
<sequence length="578" mass="63300">MALGDSRGRPLNIAYAPTSLPRIPAAPADASQTVLHSLISDYFYPKVGGVESHIYSLAQSLAKRNHRVIVITHAYPPRSGVRWLPNGVKVYYVPVQPLPPTHVHATLPNFFTCLPYLRSIFLRESIDVVHAHAALSALGMEGIMHARAMGVRAVFTDHSLFGLGNMAEIWGNKMLKACLSDVEAVICVSHTGAWCSSGQIARATADSSFQIPSKENTVLRGSLNPSIVHVIPNAVVAGQFRPAEPVPPVPDILTIVCITRLVYRKGIDLLIAALPKVCALHPDVRFLIGALACCRPFSPCKHDADRVGHFVQAGTARKSLNSTRCATSTRPSSVIELNCSARYDTRTSALYAPLPLRLHPHPPSSLSSLAVANRPPAGQLLARAQIFLNPSLTEAFGIGILEAACAGLFVISTRVGGVPEVLPPGLVEFAEPEVDDLVRAISRAITHVRSGAHDPLLAHAQLRQVYSWTDVTERTERVYEQAMEVPQVPVVERLRRYYGTGAVFGKIMCIIVIVDYFLLAFLDWLYPRDEIDLAPKFDLERWKQICEDELKKESEQPLASMYVSPVPHAGENKTTRTE</sequence>
<keyword evidence="2" id="KW-0812">Transmembrane</keyword>
<name>A0A0D6EHS4_SPOSA</name>
<dbReference type="EMBL" id="CENE01000002">
    <property type="protein sequence ID" value="CEQ39130.1"/>
    <property type="molecule type" value="Genomic_DNA"/>
</dbReference>
<dbReference type="Pfam" id="PF13692">
    <property type="entry name" value="Glyco_trans_1_4"/>
    <property type="match status" value="1"/>
</dbReference>
<reference evidence="5" key="1">
    <citation type="submission" date="2015-02" db="EMBL/GenBank/DDBJ databases">
        <authorList>
            <person name="Gon?alves P."/>
        </authorList>
    </citation>
    <scope>NUCLEOTIDE SEQUENCE [LARGE SCALE GENOMIC DNA]</scope>
</reference>
<feature type="non-terminal residue" evidence="4">
    <location>
        <position position="1"/>
    </location>
</feature>
<evidence type="ECO:0000256" key="2">
    <source>
        <dbReference type="SAM" id="Phobius"/>
    </source>
</evidence>
<dbReference type="GO" id="GO:0006506">
    <property type="term" value="P:GPI anchor biosynthetic process"/>
    <property type="evidence" value="ECO:0007669"/>
    <property type="project" value="InterPro"/>
</dbReference>
<accession>A0A0D6EHS4</accession>
<dbReference type="Pfam" id="PF08288">
    <property type="entry name" value="PIGA"/>
    <property type="match status" value="1"/>
</dbReference>
<dbReference type="Proteomes" id="UP000243876">
    <property type="component" value="Unassembled WGS sequence"/>
</dbReference>
<dbReference type="GO" id="GO:0017176">
    <property type="term" value="F:phosphatidylinositol N-acetylglucosaminyltransferase activity"/>
    <property type="evidence" value="ECO:0007669"/>
    <property type="project" value="TreeGrafter"/>
</dbReference>
<feature type="domain" description="PIGA GPI anchor biosynthesis" evidence="3">
    <location>
        <begin position="73"/>
        <end position="164"/>
    </location>
</feature>
<evidence type="ECO:0000313" key="5">
    <source>
        <dbReference type="Proteomes" id="UP000243876"/>
    </source>
</evidence>
<keyword evidence="2" id="KW-1133">Transmembrane helix</keyword>